<dbReference type="Pfam" id="PF00486">
    <property type="entry name" value="Trans_reg_C"/>
    <property type="match status" value="1"/>
</dbReference>
<dbReference type="PANTHER" id="PTHR48111:SF1">
    <property type="entry name" value="TWO-COMPONENT RESPONSE REGULATOR ORR33"/>
    <property type="match status" value="1"/>
</dbReference>
<dbReference type="Gene3D" id="6.10.250.690">
    <property type="match status" value="1"/>
</dbReference>
<dbReference type="GO" id="GO:0000156">
    <property type="term" value="F:phosphorelay response regulator activity"/>
    <property type="evidence" value="ECO:0007669"/>
    <property type="project" value="TreeGrafter"/>
</dbReference>
<dbReference type="InterPro" id="IPR036388">
    <property type="entry name" value="WH-like_DNA-bd_sf"/>
</dbReference>
<dbReference type="GO" id="GO:0032993">
    <property type="term" value="C:protein-DNA complex"/>
    <property type="evidence" value="ECO:0007669"/>
    <property type="project" value="TreeGrafter"/>
</dbReference>
<organism evidence="10 11">
    <name type="scientific">Sulfurimonas sediminis</name>
    <dbReference type="NCBI Taxonomy" id="2590020"/>
    <lineage>
        <taxon>Bacteria</taxon>
        <taxon>Pseudomonadati</taxon>
        <taxon>Campylobacterota</taxon>
        <taxon>Epsilonproteobacteria</taxon>
        <taxon>Campylobacterales</taxon>
        <taxon>Sulfurimonadaceae</taxon>
        <taxon>Sulfurimonas</taxon>
    </lineage>
</organism>
<dbReference type="Pfam" id="PF00072">
    <property type="entry name" value="Response_reg"/>
    <property type="match status" value="1"/>
</dbReference>
<feature type="domain" description="Response regulatory" evidence="8">
    <location>
        <begin position="4"/>
        <end position="119"/>
    </location>
</feature>
<evidence type="ECO:0000313" key="10">
    <source>
        <dbReference type="EMBL" id="QOP43995.1"/>
    </source>
</evidence>
<dbReference type="PROSITE" id="PS51755">
    <property type="entry name" value="OMPR_PHOB"/>
    <property type="match status" value="1"/>
</dbReference>
<feature type="domain" description="OmpR/PhoB-type" evidence="9">
    <location>
        <begin position="125"/>
        <end position="223"/>
    </location>
</feature>
<proteinExistence type="predicted"/>
<name>A0A7M1B2W6_9BACT</name>
<dbReference type="GO" id="GO:0005829">
    <property type="term" value="C:cytosol"/>
    <property type="evidence" value="ECO:0007669"/>
    <property type="project" value="TreeGrafter"/>
</dbReference>
<reference evidence="10 11" key="1">
    <citation type="submission" date="2019-06" db="EMBL/GenBank/DDBJ databases">
        <title>Sulfurimonas gotlandica sp. nov., a chemoautotrophic and psychrotolerant epsilonproteobacterium isolated from a pelagic redoxcline, and an emended description of the genus Sulfurimonas.</title>
        <authorList>
            <person name="Wang S."/>
            <person name="Jiang L."/>
            <person name="Shao Z."/>
        </authorList>
    </citation>
    <scope>NUCLEOTIDE SEQUENCE [LARGE SCALE GENOMIC DNA]</scope>
    <source>
        <strain evidence="10 11">S2-6</strain>
    </source>
</reference>
<evidence type="ECO:0000256" key="5">
    <source>
        <dbReference type="ARBA" id="ARBA00023163"/>
    </source>
</evidence>
<dbReference type="SUPFAM" id="SSF52172">
    <property type="entry name" value="CheY-like"/>
    <property type="match status" value="1"/>
</dbReference>
<evidence type="ECO:0000259" key="8">
    <source>
        <dbReference type="PROSITE" id="PS50110"/>
    </source>
</evidence>
<feature type="DNA-binding region" description="OmpR/PhoB-type" evidence="7">
    <location>
        <begin position="125"/>
        <end position="223"/>
    </location>
</feature>
<dbReference type="Proteomes" id="UP000593719">
    <property type="component" value="Chromosome"/>
</dbReference>
<dbReference type="SMART" id="SM00862">
    <property type="entry name" value="Trans_reg_C"/>
    <property type="match status" value="1"/>
</dbReference>
<protein>
    <submittedName>
        <fullName evidence="10">Response regulator transcription factor</fullName>
    </submittedName>
</protein>
<dbReference type="PROSITE" id="PS50110">
    <property type="entry name" value="RESPONSE_REGULATORY"/>
    <property type="match status" value="1"/>
</dbReference>
<keyword evidence="3" id="KW-0805">Transcription regulation</keyword>
<evidence type="ECO:0000256" key="1">
    <source>
        <dbReference type="ARBA" id="ARBA00022553"/>
    </source>
</evidence>
<evidence type="ECO:0000259" key="9">
    <source>
        <dbReference type="PROSITE" id="PS51755"/>
    </source>
</evidence>
<keyword evidence="5" id="KW-0804">Transcription</keyword>
<evidence type="ECO:0000256" key="7">
    <source>
        <dbReference type="PROSITE-ProRule" id="PRU01091"/>
    </source>
</evidence>
<dbReference type="EMBL" id="CP041235">
    <property type="protein sequence ID" value="QOP43995.1"/>
    <property type="molecule type" value="Genomic_DNA"/>
</dbReference>
<dbReference type="AlphaFoldDB" id="A0A7M1B2W6"/>
<dbReference type="Gene3D" id="1.10.10.10">
    <property type="entry name" value="Winged helix-like DNA-binding domain superfamily/Winged helix DNA-binding domain"/>
    <property type="match status" value="1"/>
</dbReference>
<dbReference type="InterPro" id="IPR001789">
    <property type="entry name" value="Sig_transdc_resp-reg_receiver"/>
</dbReference>
<keyword evidence="1 6" id="KW-0597">Phosphoprotein</keyword>
<evidence type="ECO:0000256" key="3">
    <source>
        <dbReference type="ARBA" id="ARBA00023015"/>
    </source>
</evidence>
<dbReference type="Gene3D" id="3.40.50.2300">
    <property type="match status" value="1"/>
</dbReference>
<dbReference type="GO" id="GO:0000976">
    <property type="term" value="F:transcription cis-regulatory region binding"/>
    <property type="evidence" value="ECO:0007669"/>
    <property type="project" value="TreeGrafter"/>
</dbReference>
<accession>A0A7M1B2W6</accession>
<keyword evidence="11" id="KW-1185">Reference proteome</keyword>
<dbReference type="KEGG" id="ssei:FJR45_08580"/>
<dbReference type="RefSeq" id="WP_193150176.1">
    <property type="nucleotide sequence ID" value="NZ_CP041235.1"/>
</dbReference>
<evidence type="ECO:0000256" key="6">
    <source>
        <dbReference type="PROSITE-ProRule" id="PRU00169"/>
    </source>
</evidence>
<evidence type="ECO:0000256" key="2">
    <source>
        <dbReference type="ARBA" id="ARBA00023012"/>
    </source>
</evidence>
<dbReference type="CDD" id="cd00383">
    <property type="entry name" value="trans_reg_C"/>
    <property type="match status" value="1"/>
</dbReference>
<dbReference type="GO" id="GO:0006355">
    <property type="term" value="P:regulation of DNA-templated transcription"/>
    <property type="evidence" value="ECO:0007669"/>
    <property type="project" value="InterPro"/>
</dbReference>
<evidence type="ECO:0000313" key="11">
    <source>
        <dbReference type="Proteomes" id="UP000593719"/>
    </source>
</evidence>
<feature type="modified residue" description="4-aspartylphosphate" evidence="6">
    <location>
        <position position="55"/>
    </location>
</feature>
<dbReference type="InterPro" id="IPR011006">
    <property type="entry name" value="CheY-like_superfamily"/>
</dbReference>
<dbReference type="InterPro" id="IPR039420">
    <property type="entry name" value="WalR-like"/>
</dbReference>
<gene>
    <name evidence="10" type="ORF">FJR45_08580</name>
</gene>
<keyword evidence="2" id="KW-0902">Two-component regulatory system</keyword>
<sequence>MSKNIMLIEDDKKMQELIQEYLENFGFNLSVFGEPKEALDELFSKQSFYDLVVLDLMLPNMDGFDVCKIIKNTVDIPIIISSARGDIGNKIYGYELGADDYLAKPYNPRELVLKVETLLKRYKKSNSFKINNLTIDEINRTVKIKDYKVDLTKAEFDILLFLIKHTNSICSREQIATAIGLPIDTKKRVIDMHISNIRYKIGDDAKNPEFIKSIWGMGYKFVS</sequence>
<evidence type="ECO:0000256" key="4">
    <source>
        <dbReference type="ARBA" id="ARBA00023125"/>
    </source>
</evidence>
<keyword evidence="4 7" id="KW-0238">DNA-binding</keyword>
<dbReference type="SMART" id="SM00448">
    <property type="entry name" value="REC"/>
    <property type="match status" value="1"/>
</dbReference>
<dbReference type="PANTHER" id="PTHR48111">
    <property type="entry name" value="REGULATOR OF RPOS"/>
    <property type="match status" value="1"/>
</dbReference>
<dbReference type="InterPro" id="IPR001867">
    <property type="entry name" value="OmpR/PhoB-type_DNA-bd"/>
</dbReference>